<reference evidence="2" key="1">
    <citation type="submission" date="2023-07" db="EMBL/GenBank/DDBJ databases">
        <title>Sorghum-associated microbial communities from plants grown in Nebraska, USA.</title>
        <authorList>
            <person name="Schachtman D."/>
        </authorList>
    </citation>
    <scope>NUCLEOTIDE SEQUENCE</scope>
    <source>
        <strain evidence="2">BE44</strain>
    </source>
</reference>
<dbReference type="Proteomes" id="UP001262767">
    <property type="component" value="Unassembled WGS sequence"/>
</dbReference>
<gene>
    <name evidence="2" type="ORF">J2X86_002508</name>
</gene>
<keyword evidence="1" id="KW-0812">Transmembrane</keyword>
<evidence type="ECO:0000256" key="1">
    <source>
        <dbReference type="SAM" id="Phobius"/>
    </source>
</evidence>
<organism evidence="2 3">
    <name type="scientific">Acinetobacter lwoffii</name>
    <dbReference type="NCBI Taxonomy" id="28090"/>
    <lineage>
        <taxon>Bacteria</taxon>
        <taxon>Pseudomonadati</taxon>
        <taxon>Pseudomonadota</taxon>
        <taxon>Gammaproteobacteria</taxon>
        <taxon>Moraxellales</taxon>
        <taxon>Moraxellaceae</taxon>
        <taxon>Acinetobacter</taxon>
    </lineage>
</organism>
<evidence type="ECO:0000313" key="3">
    <source>
        <dbReference type="Proteomes" id="UP001262767"/>
    </source>
</evidence>
<dbReference type="RefSeq" id="WP_310077981.1">
    <property type="nucleotide sequence ID" value="NZ_JAVDSC010000012.1"/>
</dbReference>
<keyword evidence="1" id="KW-0472">Membrane</keyword>
<sequence length="106" mass="11727">MKTSTNQAVKDVNKAFAELIRAIGYMIFVIPASKSKVIFDSVDTFSENLGIDLKKCLRMIGIILLIAVHLFIFSKLIGRALDIEADSQDMAMIEYKASVNNLAEGE</sequence>
<accession>A0AAW8LPV8</accession>
<evidence type="ECO:0000313" key="2">
    <source>
        <dbReference type="EMBL" id="MDR6630453.1"/>
    </source>
</evidence>
<feature type="transmembrane region" description="Helical" evidence="1">
    <location>
        <begin position="56"/>
        <end position="77"/>
    </location>
</feature>
<name>A0AAW8LPV8_ACILW</name>
<protein>
    <submittedName>
        <fullName evidence="2">Uncharacterized protein</fullName>
    </submittedName>
</protein>
<proteinExistence type="predicted"/>
<comment type="caution">
    <text evidence="2">The sequence shown here is derived from an EMBL/GenBank/DDBJ whole genome shotgun (WGS) entry which is preliminary data.</text>
</comment>
<dbReference type="EMBL" id="JAVDSC010000012">
    <property type="protein sequence ID" value="MDR6630453.1"/>
    <property type="molecule type" value="Genomic_DNA"/>
</dbReference>
<dbReference type="AlphaFoldDB" id="A0AAW8LPV8"/>
<keyword evidence="1" id="KW-1133">Transmembrane helix</keyword>